<dbReference type="InterPro" id="IPR009050">
    <property type="entry name" value="Globin-like_sf"/>
</dbReference>
<protein>
    <submittedName>
        <fullName evidence="6">Uncharacterized protein</fullName>
    </submittedName>
</protein>
<evidence type="ECO:0000313" key="6">
    <source>
        <dbReference type="EMBL" id="KAK4522142.1"/>
    </source>
</evidence>
<keyword evidence="3" id="KW-0249">Electron transport</keyword>
<organism evidence="6 7">
    <name type="scientific">Galdieria yellowstonensis</name>
    <dbReference type="NCBI Taxonomy" id="3028027"/>
    <lineage>
        <taxon>Eukaryota</taxon>
        <taxon>Rhodophyta</taxon>
        <taxon>Bangiophyceae</taxon>
        <taxon>Galdieriales</taxon>
        <taxon>Galdieriaceae</taxon>
        <taxon>Galdieria</taxon>
    </lineage>
</organism>
<keyword evidence="7" id="KW-1185">Reference proteome</keyword>
<dbReference type="InterPro" id="IPR038719">
    <property type="entry name" value="Phycobilisome_asu/bsu_sf"/>
</dbReference>
<proteinExistence type="inferred from homology"/>
<reference evidence="6 7" key="1">
    <citation type="submission" date="2022-07" db="EMBL/GenBank/DDBJ databases">
        <title>Genome-wide signatures of adaptation to extreme environments.</title>
        <authorList>
            <person name="Cho C.H."/>
            <person name="Yoon H.S."/>
        </authorList>
    </citation>
    <scope>NUCLEOTIDE SEQUENCE [LARGE SCALE GENOMIC DNA]</scope>
    <source>
        <strain evidence="6 7">108.79 E11</strain>
    </source>
</reference>
<keyword evidence="5" id="KW-0089">Bile pigment</keyword>
<comment type="similarity">
    <text evidence="1">Belongs to the phycobiliprotein family.</text>
</comment>
<gene>
    <name evidence="6" type="ORF">GAYE_FCTG49G0021</name>
</gene>
<keyword evidence="2" id="KW-0813">Transport</keyword>
<dbReference type="GO" id="GO:0030089">
    <property type="term" value="C:phycobilisome"/>
    <property type="evidence" value="ECO:0007669"/>
    <property type="project" value="InterPro"/>
</dbReference>
<dbReference type="AlphaFoldDB" id="A0AAV9I4E6"/>
<dbReference type="Gene3D" id="1.10.490.20">
    <property type="entry name" value="Phycocyanins"/>
    <property type="match status" value="1"/>
</dbReference>
<dbReference type="Proteomes" id="UP001300502">
    <property type="component" value="Unassembled WGS sequence"/>
</dbReference>
<keyword evidence="4" id="KW-0157">Chromophore</keyword>
<evidence type="ECO:0000256" key="1">
    <source>
        <dbReference type="ARBA" id="ARBA00008182"/>
    </source>
</evidence>
<evidence type="ECO:0000256" key="5">
    <source>
        <dbReference type="ARBA" id="ARBA00023307"/>
    </source>
</evidence>
<dbReference type="InterPro" id="IPR012128">
    <property type="entry name" value="Phycobilisome_asu/bsu"/>
</dbReference>
<evidence type="ECO:0000313" key="7">
    <source>
        <dbReference type="Proteomes" id="UP001300502"/>
    </source>
</evidence>
<name>A0AAV9I4E6_9RHOD</name>
<dbReference type="EMBL" id="JANCYU010000001">
    <property type="protein sequence ID" value="KAK4522142.1"/>
    <property type="molecule type" value="Genomic_DNA"/>
</dbReference>
<sequence length="272" mass="30740">MDVRGCRTDLTVVVASLGCFVHCPNKLGTSFKPTVGCFLGKEKNRSLGPSTIYHHDCRRSCREVLRAVVSKESSTAVRKQLADVLNQEALKFVGYLHGHRSLFHAGDGFDTASATLFRKLDTASAFPTVEELNIIRTSLPGIEAVIPIVADKQRIIDALTHEKKPVENGQALEESDHSDVVEKTVLFSIFQKFFRMLTYAIAVLSTDYLDENSFWLLENLFREMKVDKKWVMRRFEVLKRELEQRIPSHVSKPAEEVICVLSTRLQQMNIGA</sequence>
<dbReference type="GO" id="GO:0015979">
    <property type="term" value="P:photosynthesis"/>
    <property type="evidence" value="ECO:0007669"/>
    <property type="project" value="InterPro"/>
</dbReference>
<accession>A0AAV9I4E6</accession>
<evidence type="ECO:0000256" key="3">
    <source>
        <dbReference type="ARBA" id="ARBA00022982"/>
    </source>
</evidence>
<evidence type="ECO:0000256" key="4">
    <source>
        <dbReference type="ARBA" id="ARBA00022991"/>
    </source>
</evidence>
<dbReference type="SUPFAM" id="SSF46458">
    <property type="entry name" value="Globin-like"/>
    <property type="match status" value="1"/>
</dbReference>
<comment type="caution">
    <text evidence="6">The sequence shown here is derived from an EMBL/GenBank/DDBJ whole genome shotgun (WGS) entry which is preliminary data.</text>
</comment>
<evidence type="ECO:0000256" key="2">
    <source>
        <dbReference type="ARBA" id="ARBA00022448"/>
    </source>
</evidence>
<dbReference type="Pfam" id="PF00502">
    <property type="entry name" value="Phycobilisome"/>
    <property type="match status" value="1"/>
</dbReference>